<evidence type="ECO:0000313" key="6">
    <source>
        <dbReference type="EMBL" id="KRN11869.1"/>
    </source>
</evidence>
<keyword evidence="2" id="KW-0805">Transcription regulation</keyword>
<keyword evidence="4" id="KW-0804">Transcription</keyword>
<name>A0ABR5PUX5_9LACO</name>
<dbReference type="Proteomes" id="UP000051521">
    <property type="component" value="Unassembled WGS sequence"/>
</dbReference>
<keyword evidence="7" id="KW-1185">Reference proteome</keyword>
<dbReference type="Pfam" id="PF03466">
    <property type="entry name" value="LysR_substrate"/>
    <property type="match status" value="1"/>
</dbReference>
<dbReference type="CDD" id="cd05466">
    <property type="entry name" value="PBP2_LTTR_substrate"/>
    <property type="match status" value="1"/>
</dbReference>
<evidence type="ECO:0000313" key="7">
    <source>
        <dbReference type="Proteomes" id="UP000051521"/>
    </source>
</evidence>
<evidence type="ECO:0000256" key="4">
    <source>
        <dbReference type="ARBA" id="ARBA00023163"/>
    </source>
</evidence>
<dbReference type="PANTHER" id="PTHR30346">
    <property type="entry name" value="TRANSCRIPTIONAL DUAL REGULATOR HCAR-RELATED"/>
    <property type="match status" value="1"/>
</dbReference>
<dbReference type="Gene3D" id="3.40.190.290">
    <property type="match status" value="1"/>
</dbReference>
<dbReference type="InterPro" id="IPR005119">
    <property type="entry name" value="LysR_subst-bd"/>
</dbReference>
<proteinExistence type="inferred from homology"/>
<evidence type="ECO:0000256" key="1">
    <source>
        <dbReference type="ARBA" id="ARBA00009437"/>
    </source>
</evidence>
<dbReference type="PANTHER" id="PTHR30346:SF28">
    <property type="entry name" value="HTH-TYPE TRANSCRIPTIONAL REGULATOR CYNR"/>
    <property type="match status" value="1"/>
</dbReference>
<comment type="similarity">
    <text evidence="1">Belongs to the LysR transcriptional regulatory family.</text>
</comment>
<sequence length="229" mass="26558">MLYKKAKYLINEIEAVNFDVRHAKDKKIRLAFSGEAGSIYLPDLVKMFFDAGISDMLDSRLMRSSNAFEELESGEVDVAIYSWILPINDPNYYIRNLEKTEMVIITGLSDPWAVKKVVKANELRERNFIAREPGYLTRECLNEVGKLGNFNPNILFLANTMRIMIDLVERNVGIALVMKSSIRDTDRVHIIHLDDDQKYYAYMQIAMRKSFIPNDYQQPGIQIFRNFKA</sequence>
<gene>
    <name evidence="6" type="ORF">FC38_GL000481</name>
</gene>
<feature type="domain" description="LysR substrate-binding" evidence="5">
    <location>
        <begin position="26"/>
        <end position="209"/>
    </location>
</feature>
<dbReference type="SUPFAM" id="SSF53850">
    <property type="entry name" value="Periplasmic binding protein-like II"/>
    <property type="match status" value="1"/>
</dbReference>
<reference evidence="6 7" key="1">
    <citation type="journal article" date="2015" name="Genome Announc.">
        <title>Expanding the biotechnology potential of lactobacilli through comparative genomics of 213 strains and associated genera.</title>
        <authorList>
            <person name="Sun Z."/>
            <person name="Harris H.M."/>
            <person name="McCann A."/>
            <person name="Guo C."/>
            <person name="Argimon S."/>
            <person name="Zhang W."/>
            <person name="Yang X."/>
            <person name="Jeffery I.B."/>
            <person name="Cooney J.C."/>
            <person name="Kagawa T.F."/>
            <person name="Liu W."/>
            <person name="Song Y."/>
            <person name="Salvetti E."/>
            <person name="Wrobel A."/>
            <person name="Rasinkangas P."/>
            <person name="Parkhill J."/>
            <person name="Rea M.C."/>
            <person name="O'Sullivan O."/>
            <person name="Ritari J."/>
            <person name="Douillard F.P."/>
            <person name="Paul Ross R."/>
            <person name="Yang R."/>
            <person name="Briner A.E."/>
            <person name="Felis G.E."/>
            <person name="de Vos W.M."/>
            <person name="Barrangou R."/>
            <person name="Klaenhammer T.R."/>
            <person name="Caufield P.W."/>
            <person name="Cui Y."/>
            <person name="Zhang H."/>
            <person name="O'Toole P.W."/>
        </authorList>
    </citation>
    <scope>NUCLEOTIDE SEQUENCE [LARGE SCALE GENOMIC DNA]</scope>
    <source>
        <strain evidence="6 7">DSM 23908</strain>
    </source>
</reference>
<evidence type="ECO:0000256" key="3">
    <source>
        <dbReference type="ARBA" id="ARBA00023125"/>
    </source>
</evidence>
<accession>A0ABR5PUX5</accession>
<keyword evidence="3" id="KW-0238">DNA-binding</keyword>
<dbReference type="EMBL" id="AYZO01000016">
    <property type="protein sequence ID" value="KRN11869.1"/>
    <property type="molecule type" value="Genomic_DNA"/>
</dbReference>
<organism evidence="6 7">
    <name type="scientific">Lactobacillus gigeriorum DSM 23908 = CRBIP 24.85</name>
    <dbReference type="NCBI Taxonomy" id="1423751"/>
    <lineage>
        <taxon>Bacteria</taxon>
        <taxon>Bacillati</taxon>
        <taxon>Bacillota</taxon>
        <taxon>Bacilli</taxon>
        <taxon>Lactobacillales</taxon>
        <taxon>Lactobacillaceae</taxon>
        <taxon>Lactobacillus</taxon>
    </lineage>
</organism>
<evidence type="ECO:0000259" key="5">
    <source>
        <dbReference type="Pfam" id="PF03466"/>
    </source>
</evidence>
<protein>
    <submittedName>
        <fullName evidence="6">Malolactic fermentation system transcription activator</fullName>
    </submittedName>
</protein>
<evidence type="ECO:0000256" key="2">
    <source>
        <dbReference type="ARBA" id="ARBA00023015"/>
    </source>
</evidence>
<comment type="caution">
    <text evidence="6">The sequence shown here is derived from an EMBL/GenBank/DDBJ whole genome shotgun (WGS) entry which is preliminary data.</text>
</comment>